<feature type="transmembrane region" description="Helical" evidence="1">
    <location>
        <begin position="535"/>
        <end position="555"/>
    </location>
</feature>
<accession>A0A930YJU7</accession>
<feature type="transmembrane region" description="Helical" evidence="1">
    <location>
        <begin position="65"/>
        <end position="84"/>
    </location>
</feature>
<proteinExistence type="predicted"/>
<feature type="transmembrane region" description="Helical" evidence="1">
    <location>
        <begin position="310"/>
        <end position="331"/>
    </location>
</feature>
<dbReference type="Proteomes" id="UP000640489">
    <property type="component" value="Unassembled WGS sequence"/>
</dbReference>
<reference evidence="2" key="1">
    <citation type="submission" date="2020-11" db="EMBL/GenBank/DDBJ databases">
        <title>Nocardioides sp. nov., isolated from Soil of Cynanchum wilfordii Hemsley rhizosphere.</title>
        <authorList>
            <person name="Lee J.-S."/>
            <person name="Suh M.K."/>
            <person name="Kim J.-S."/>
        </authorList>
    </citation>
    <scope>NUCLEOTIDE SEQUENCE</scope>
    <source>
        <strain evidence="2">KCTC 19275</strain>
    </source>
</reference>
<feature type="transmembrane region" description="Helical" evidence="1">
    <location>
        <begin position="12"/>
        <end position="30"/>
    </location>
</feature>
<dbReference type="RefSeq" id="WP_194706210.1">
    <property type="nucleotide sequence ID" value="NZ_JADKPN010000003.1"/>
</dbReference>
<feature type="transmembrane region" description="Helical" evidence="1">
    <location>
        <begin position="277"/>
        <end position="304"/>
    </location>
</feature>
<protein>
    <submittedName>
        <fullName evidence="2">Uncharacterized protein</fullName>
    </submittedName>
</protein>
<feature type="transmembrane region" description="Helical" evidence="1">
    <location>
        <begin position="37"/>
        <end position="59"/>
    </location>
</feature>
<evidence type="ECO:0000256" key="1">
    <source>
        <dbReference type="SAM" id="Phobius"/>
    </source>
</evidence>
<name>A0A930YJU7_9ACTN</name>
<feature type="transmembrane region" description="Helical" evidence="1">
    <location>
        <begin position="509"/>
        <end position="528"/>
    </location>
</feature>
<keyword evidence="1" id="KW-1133">Transmembrane helix</keyword>
<keyword evidence="1" id="KW-0472">Membrane</keyword>
<comment type="caution">
    <text evidence="2">The sequence shown here is derived from an EMBL/GenBank/DDBJ whole genome shotgun (WGS) entry which is preliminary data.</text>
</comment>
<organism evidence="2 3">
    <name type="scientific">Nocardioides islandensis</name>
    <dbReference type="NCBI Taxonomy" id="433663"/>
    <lineage>
        <taxon>Bacteria</taxon>
        <taxon>Bacillati</taxon>
        <taxon>Actinomycetota</taxon>
        <taxon>Actinomycetes</taxon>
        <taxon>Propionibacteriales</taxon>
        <taxon>Nocardioidaceae</taxon>
        <taxon>Nocardioides</taxon>
    </lineage>
</organism>
<evidence type="ECO:0000313" key="3">
    <source>
        <dbReference type="Proteomes" id="UP000640489"/>
    </source>
</evidence>
<sequence length="570" mass="60513">MGPDVDLLWRLVVHVALTGLPLAAAMVVAVRRGVRDVPVLLALGLAASGTSAMLAFWAFWVDPRLGKATAVALVLGSLLALAVCRPHRLERPLLARLAVPLALWALGSTFIVFLGFLHGGTDLPLATASLRFSHQLPGDNEIPGYFAAWFYDHGHRPMPPPPYGDWLSSDRPPLQMGYVLAQRPFGWDLTGLHYQVLSVVVQQLWIVATWAVLVAARVRPLGRGLAMVALMVSDIAIVHGFFVWPKLIAAACVLAALAMVLSEDWPRWRRSSPGLALFAALCALSMLAHGASAFALVPLVVFAAVRGLPAWRPLLAAVVAAVALLAPWTAYQTWVDPPGDRLIKWQIGGSLAIDDRGAVETVVDSYQAAGWDATLAYKKGNLTGLVHEREADAAVRTAVDLVGDGKWRDAIGTLRLPRFFWLLPNLGLLLLGAVAMLVGRVRRKVGEHEWRFATVSLGLCLAIAAVWALLMFGTPESATLIHQGSLALPLLAIAALVVGAYAASPGFAIGLTAVNALVVLLLYVPALSPPPGSSYSVLAGVLAAVGLAGFCWVAVREDPAPGQALIAAEG</sequence>
<keyword evidence="3" id="KW-1185">Reference proteome</keyword>
<feature type="transmembrane region" description="Helical" evidence="1">
    <location>
        <begin position="192"/>
        <end position="213"/>
    </location>
</feature>
<feature type="transmembrane region" description="Helical" evidence="1">
    <location>
        <begin position="93"/>
        <end position="117"/>
    </location>
</feature>
<feature type="transmembrane region" description="Helical" evidence="1">
    <location>
        <begin position="419"/>
        <end position="438"/>
    </location>
</feature>
<gene>
    <name evidence="2" type="ORF">ISU07_07760</name>
</gene>
<feature type="transmembrane region" description="Helical" evidence="1">
    <location>
        <begin position="484"/>
        <end position="503"/>
    </location>
</feature>
<feature type="transmembrane region" description="Helical" evidence="1">
    <location>
        <begin position="248"/>
        <end position="265"/>
    </location>
</feature>
<evidence type="ECO:0000313" key="2">
    <source>
        <dbReference type="EMBL" id="MBF4763020.1"/>
    </source>
</evidence>
<feature type="transmembrane region" description="Helical" evidence="1">
    <location>
        <begin position="450"/>
        <end position="472"/>
    </location>
</feature>
<keyword evidence="1" id="KW-0812">Transmembrane</keyword>
<dbReference type="EMBL" id="JADKPN010000003">
    <property type="protein sequence ID" value="MBF4763020.1"/>
    <property type="molecule type" value="Genomic_DNA"/>
</dbReference>
<dbReference type="AlphaFoldDB" id="A0A930YJU7"/>